<reference evidence="1 2" key="1">
    <citation type="submission" date="2018-08" db="EMBL/GenBank/DDBJ databases">
        <title>Pallidiluteibacterium maritimus gen. nov., sp. nov., isolated from coastal sediment.</title>
        <authorList>
            <person name="Zhou L.Y."/>
        </authorList>
    </citation>
    <scope>NUCLEOTIDE SEQUENCE [LARGE SCALE GENOMIC DNA]</scope>
    <source>
        <strain evidence="1 2">XSD2</strain>
    </source>
</reference>
<proteinExistence type="predicted"/>
<comment type="caution">
    <text evidence="1">The sequence shown here is derived from an EMBL/GenBank/DDBJ whole genome shotgun (WGS) entry which is preliminary data.</text>
</comment>
<dbReference type="Proteomes" id="UP000265926">
    <property type="component" value="Unassembled WGS sequence"/>
</dbReference>
<accession>A0A399T1I6</accession>
<dbReference type="EMBL" id="QWGR01000002">
    <property type="protein sequence ID" value="RIJ50156.1"/>
    <property type="molecule type" value="Genomic_DNA"/>
</dbReference>
<protein>
    <submittedName>
        <fullName evidence="1">Uncharacterized protein</fullName>
    </submittedName>
</protein>
<evidence type="ECO:0000313" key="2">
    <source>
        <dbReference type="Proteomes" id="UP000265926"/>
    </source>
</evidence>
<evidence type="ECO:0000313" key="1">
    <source>
        <dbReference type="EMBL" id="RIJ50156.1"/>
    </source>
</evidence>
<sequence length="68" mass="7670">MVLLNSTDSIIALCLSRREILFPSAEKVFKKAAADRKIAKIKIIPLKEKKLIPILRSGFKQLFFLNAA</sequence>
<organism evidence="1 2">
    <name type="scientific">Maribellus luteus</name>
    <dbReference type="NCBI Taxonomy" id="2305463"/>
    <lineage>
        <taxon>Bacteria</taxon>
        <taxon>Pseudomonadati</taxon>
        <taxon>Bacteroidota</taxon>
        <taxon>Bacteroidia</taxon>
        <taxon>Marinilabiliales</taxon>
        <taxon>Prolixibacteraceae</taxon>
        <taxon>Maribellus</taxon>
    </lineage>
</organism>
<name>A0A399T1I6_9BACT</name>
<keyword evidence="2" id="KW-1185">Reference proteome</keyword>
<gene>
    <name evidence="1" type="ORF">D1614_05265</name>
</gene>
<dbReference type="AlphaFoldDB" id="A0A399T1I6"/>